<sequence>MQGSCFTWSNNRKSASWARLDRFLVSPIAFSWFHNILQKSLPRNLSNHNAILPGESSMDWGPIPFRIFNSWLEDKGLIKEAGNAWRDWELEFNGITCSEPSQIRAGILNFFKDHLKKEKWKRPLINNLVLRQLLKEEREALEAEFSED</sequence>
<dbReference type="Proteomes" id="UP001281410">
    <property type="component" value="Unassembled WGS sequence"/>
</dbReference>
<dbReference type="PANTHER" id="PTHR33710">
    <property type="entry name" value="BNAC02G09200D PROTEIN"/>
    <property type="match status" value="1"/>
</dbReference>
<proteinExistence type="predicted"/>
<reference evidence="1" key="1">
    <citation type="journal article" date="2023" name="Plant J.">
        <title>Genome sequences and population genomics provide insights into the demographic history, inbreeding, and mutation load of two 'living fossil' tree species of Dipteronia.</title>
        <authorList>
            <person name="Feng Y."/>
            <person name="Comes H.P."/>
            <person name="Chen J."/>
            <person name="Zhu S."/>
            <person name="Lu R."/>
            <person name="Zhang X."/>
            <person name="Li P."/>
            <person name="Qiu J."/>
            <person name="Olsen K.M."/>
            <person name="Qiu Y."/>
        </authorList>
    </citation>
    <scope>NUCLEOTIDE SEQUENCE</scope>
    <source>
        <strain evidence="1">NBL</strain>
    </source>
</reference>
<protein>
    <submittedName>
        <fullName evidence="1">Uncharacterized protein</fullName>
    </submittedName>
</protein>
<dbReference type="EMBL" id="JANJYJ010000001">
    <property type="protein sequence ID" value="KAK3230292.1"/>
    <property type="molecule type" value="Genomic_DNA"/>
</dbReference>
<keyword evidence="2" id="KW-1185">Reference proteome</keyword>
<name>A0AAE0B6N6_9ROSI</name>
<comment type="caution">
    <text evidence="1">The sequence shown here is derived from an EMBL/GenBank/DDBJ whole genome shotgun (WGS) entry which is preliminary data.</text>
</comment>
<accession>A0AAE0B6N6</accession>
<organism evidence="1 2">
    <name type="scientific">Dipteronia sinensis</name>
    <dbReference type="NCBI Taxonomy" id="43782"/>
    <lineage>
        <taxon>Eukaryota</taxon>
        <taxon>Viridiplantae</taxon>
        <taxon>Streptophyta</taxon>
        <taxon>Embryophyta</taxon>
        <taxon>Tracheophyta</taxon>
        <taxon>Spermatophyta</taxon>
        <taxon>Magnoliopsida</taxon>
        <taxon>eudicotyledons</taxon>
        <taxon>Gunneridae</taxon>
        <taxon>Pentapetalae</taxon>
        <taxon>rosids</taxon>
        <taxon>malvids</taxon>
        <taxon>Sapindales</taxon>
        <taxon>Sapindaceae</taxon>
        <taxon>Hippocastanoideae</taxon>
        <taxon>Acereae</taxon>
        <taxon>Dipteronia</taxon>
    </lineage>
</organism>
<dbReference type="AlphaFoldDB" id="A0AAE0B6N6"/>
<evidence type="ECO:0000313" key="1">
    <source>
        <dbReference type="EMBL" id="KAK3230292.1"/>
    </source>
</evidence>
<gene>
    <name evidence="1" type="ORF">Dsin_002173</name>
</gene>
<evidence type="ECO:0000313" key="2">
    <source>
        <dbReference type="Proteomes" id="UP001281410"/>
    </source>
</evidence>
<dbReference type="PANTHER" id="PTHR33710:SF64">
    <property type="entry name" value="ENDONUCLEASE_EXONUCLEASE_PHOSPHATASE DOMAIN-CONTAINING PROTEIN"/>
    <property type="match status" value="1"/>
</dbReference>